<reference evidence="6 7" key="1">
    <citation type="submission" date="2024-07" db="EMBL/GenBank/DDBJ databases">
        <title>Section-level genome sequencing and comparative genomics of Aspergillus sections Usti and Cavernicolus.</title>
        <authorList>
            <consortium name="Lawrence Berkeley National Laboratory"/>
            <person name="Nybo J.L."/>
            <person name="Vesth T.C."/>
            <person name="Theobald S."/>
            <person name="Frisvad J.C."/>
            <person name="Larsen T.O."/>
            <person name="Kjaerboelling I."/>
            <person name="Rothschild-Mancinelli K."/>
            <person name="Lyhne E.K."/>
            <person name="Kogle M.E."/>
            <person name="Barry K."/>
            <person name="Clum A."/>
            <person name="Na H."/>
            <person name="Ledsgaard L."/>
            <person name="Lin J."/>
            <person name="Lipzen A."/>
            <person name="Kuo A."/>
            <person name="Riley R."/>
            <person name="Mondo S."/>
            <person name="Labutti K."/>
            <person name="Haridas S."/>
            <person name="Pangalinan J."/>
            <person name="Salamov A.A."/>
            <person name="Simmons B.A."/>
            <person name="Magnuson J.K."/>
            <person name="Chen J."/>
            <person name="Drula E."/>
            <person name="Henrissat B."/>
            <person name="Wiebenga A."/>
            <person name="Lubbers R.J."/>
            <person name="Gomes A.C."/>
            <person name="Makela M.R."/>
            <person name="Stajich J."/>
            <person name="Grigoriev I.V."/>
            <person name="Mortensen U.H."/>
            <person name="De Vries R.P."/>
            <person name="Baker S.E."/>
            <person name="Andersen M.R."/>
        </authorList>
    </citation>
    <scope>NUCLEOTIDE SEQUENCE [LARGE SCALE GENOMIC DNA]</scope>
    <source>
        <strain evidence="6 7">CBS 123904</strain>
    </source>
</reference>
<comment type="catalytic activity">
    <reaction evidence="1">
        <text>a monocarboxylic acid amide + H2O = a monocarboxylate + NH4(+)</text>
        <dbReference type="Rhea" id="RHEA:12020"/>
        <dbReference type="ChEBI" id="CHEBI:15377"/>
        <dbReference type="ChEBI" id="CHEBI:28938"/>
        <dbReference type="ChEBI" id="CHEBI:35757"/>
        <dbReference type="ChEBI" id="CHEBI:83628"/>
        <dbReference type="EC" id="3.5.1.4"/>
    </reaction>
</comment>
<organism evidence="6 7">
    <name type="scientific">Aspergillus pseudoustus</name>
    <dbReference type="NCBI Taxonomy" id="1810923"/>
    <lineage>
        <taxon>Eukaryota</taxon>
        <taxon>Fungi</taxon>
        <taxon>Dikarya</taxon>
        <taxon>Ascomycota</taxon>
        <taxon>Pezizomycotina</taxon>
        <taxon>Eurotiomycetes</taxon>
        <taxon>Eurotiomycetidae</taxon>
        <taxon>Eurotiales</taxon>
        <taxon>Aspergillaceae</taxon>
        <taxon>Aspergillus</taxon>
        <taxon>Aspergillus subgen. Nidulantes</taxon>
    </lineage>
</organism>
<dbReference type="PANTHER" id="PTHR46072:SF7">
    <property type="entry name" value="AMIDASE"/>
    <property type="match status" value="1"/>
</dbReference>
<feature type="domain" description="Amidase" evidence="5">
    <location>
        <begin position="78"/>
        <end position="572"/>
    </location>
</feature>
<evidence type="ECO:0000256" key="3">
    <source>
        <dbReference type="ARBA" id="ARBA00012922"/>
    </source>
</evidence>
<dbReference type="EMBL" id="JBFXLU010000254">
    <property type="protein sequence ID" value="KAL2832772.1"/>
    <property type="molecule type" value="Genomic_DNA"/>
</dbReference>
<evidence type="ECO:0000313" key="7">
    <source>
        <dbReference type="Proteomes" id="UP001610446"/>
    </source>
</evidence>
<keyword evidence="7" id="KW-1185">Reference proteome</keyword>
<evidence type="ECO:0000259" key="5">
    <source>
        <dbReference type="Pfam" id="PF01425"/>
    </source>
</evidence>
<dbReference type="PANTHER" id="PTHR46072">
    <property type="entry name" value="AMIDASE-RELATED-RELATED"/>
    <property type="match status" value="1"/>
</dbReference>
<dbReference type="SUPFAM" id="SSF75304">
    <property type="entry name" value="Amidase signature (AS) enzymes"/>
    <property type="match status" value="1"/>
</dbReference>
<protein>
    <recommendedName>
        <fullName evidence="3">amidase</fullName>
        <ecNumber evidence="3">3.5.1.4</ecNumber>
    </recommendedName>
</protein>
<dbReference type="EC" id="3.5.1.4" evidence="3"/>
<evidence type="ECO:0000256" key="2">
    <source>
        <dbReference type="ARBA" id="ARBA00009199"/>
    </source>
</evidence>
<evidence type="ECO:0000313" key="6">
    <source>
        <dbReference type="EMBL" id="KAL2832772.1"/>
    </source>
</evidence>
<gene>
    <name evidence="6" type="ORF">BJY01DRAFT_260028</name>
</gene>
<dbReference type="Pfam" id="PF01425">
    <property type="entry name" value="Amidase"/>
    <property type="match status" value="1"/>
</dbReference>
<evidence type="ECO:0000256" key="1">
    <source>
        <dbReference type="ARBA" id="ARBA00001311"/>
    </source>
</evidence>
<comment type="caution">
    <text evidence="6">The sequence shown here is derived from an EMBL/GenBank/DDBJ whole genome shotgun (WGS) entry which is preliminary data.</text>
</comment>
<evidence type="ECO:0000256" key="4">
    <source>
        <dbReference type="ARBA" id="ARBA00022801"/>
    </source>
</evidence>
<dbReference type="InterPro" id="IPR036928">
    <property type="entry name" value="AS_sf"/>
</dbReference>
<keyword evidence="4" id="KW-0378">Hydrolase</keyword>
<dbReference type="Proteomes" id="UP001610446">
    <property type="component" value="Unassembled WGS sequence"/>
</dbReference>
<proteinExistence type="inferred from homology"/>
<dbReference type="Gene3D" id="3.90.1300.10">
    <property type="entry name" value="Amidase signature (AS) domain"/>
    <property type="match status" value="1"/>
</dbReference>
<dbReference type="InterPro" id="IPR023631">
    <property type="entry name" value="Amidase_dom"/>
</dbReference>
<dbReference type="InterPro" id="IPR020556">
    <property type="entry name" value="Amidase_CS"/>
</dbReference>
<comment type="similarity">
    <text evidence="2">Belongs to the amidase family.</text>
</comment>
<name>A0ABR4IYY6_9EURO</name>
<dbReference type="PIRSF" id="PIRSF001221">
    <property type="entry name" value="Amidase_fungi"/>
    <property type="match status" value="1"/>
</dbReference>
<dbReference type="PROSITE" id="PS00571">
    <property type="entry name" value="AMIDASES"/>
    <property type="match status" value="1"/>
</dbReference>
<accession>A0ABR4IYY6</accession>
<sequence length="590" mass="63712">MSTITWQEKATAKRESLLGLIPAEWRLPSPLPPPSELPNVTGPEIRKYLSPAEIEITESSAVDIVRKTCSGEWKSEDVARAFCHRAAVAHQMISCLHEILFESALARARELDLYLATHEKPLGPLHGLPVSLKDSIHVAGADTSMGIVGWLDTFEGLPHTATSKSQSSTIVHTLLSLGAIPYVKTSVPQASFAGETVNHIIGHTPNPANRSLVVGGSSGGEGGLLALRASPLGLGTDIGGSIREPAAFNGLVGLKPSRGRLPYQGIASIADGAPGVGFVVGPMGHSVQDLGFFMMALLAAEPWRVDPGVVELPWRDQVFEETRRRFAGKNEKEKMAFGVLLSDGVVNPQPPVSRALREVVKAVEALGHSVIEWNPPSHAEALKIWARLQPPLHQPRTQLTTPSKQRDTVTVDGGSTFHTSISLANEPPTPTIFGKTPQPPVPATEVMQRSIALRTYRRKYLEYWESTAELTGTGRPVDALIVPVHQGCATLPGRVRYMGYTCAVNVLDYSACAIPVTRVRKDVDVYSVGEKGYEGLSHLDKLVHEDYDAELLDGAPVGVQIVGRRLQEESVLALAEEITRELGKGEQARL</sequence>